<dbReference type="GO" id="GO:0005634">
    <property type="term" value="C:nucleus"/>
    <property type="evidence" value="ECO:0007669"/>
    <property type="project" value="UniProtKB-SubCell"/>
</dbReference>
<dbReference type="InterPro" id="IPR013087">
    <property type="entry name" value="Znf_C2H2_type"/>
</dbReference>
<dbReference type="GO" id="GO:0008270">
    <property type="term" value="F:zinc ion binding"/>
    <property type="evidence" value="ECO:0007669"/>
    <property type="project" value="UniProtKB-KW"/>
</dbReference>
<feature type="domain" description="C2H2-type" evidence="8">
    <location>
        <begin position="227"/>
        <end position="249"/>
    </location>
</feature>
<dbReference type="PROSITE" id="PS00028">
    <property type="entry name" value="ZINC_FINGER_C2H2_1"/>
    <property type="match status" value="2"/>
</dbReference>
<keyword evidence="5" id="KW-0539">Nucleus</keyword>
<keyword evidence="2" id="KW-0479">Metal-binding</keyword>
<accession>A0A8C1ZRM4</accession>
<feature type="region of interest" description="Disordered" evidence="7">
    <location>
        <begin position="553"/>
        <end position="597"/>
    </location>
</feature>
<dbReference type="PANTHER" id="PTHR24396:SF29">
    <property type="entry name" value="PROTEIN WIZ ISOFORM X1"/>
    <property type="match status" value="1"/>
</dbReference>
<evidence type="ECO:0000256" key="7">
    <source>
        <dbReference type="SAM" id="MobiDB-lite"/>
    </source>
</evidence>
<dbReference type="GO" id="GO:0000981">
    <property type="term" value="F:DNA-binding transcription factor activity, RNA polymerase II-specific"/>
    <property type="evidence" value="ECO:0007669"/>
    <property type="project" value="TreeGrafter"/>
</dbReference>
<proteinExistence type="predicted"/>
<organism evidence="9 10">
    <name type="scientific">Cyprinus carpio</name>
    <name type="common">Common carp</name>
    <dbReference type="NCBI Taxonomy" id="7962"/>
    <lineage>
        <taxon>Eukaryota</taxon>
        <taxon>Metazoa</taxon>
        <taxon>Chordata</taxon>
        <taxon>Craniata</taxon>
        <taxon>Vertebrata</taxon>
        <taxon>Euteleostomi</taxon>
        <taxon>Actinopterygii</taxon>
        <taxon>Neopterygii</taxon>
        <taxon>Teleostei</taxon>
        <taxon>Ostariophysi</taxon>
        <taxon>Cypriniformes</taxon>
        <taxon>Cyprinidae</taxon>
        <taxon>Cyprininae</taxon>
        <taxon>Cyprinus</taxon>
    </lineage>
</organism>
<reference evidence="9" key="1">
    <citation type="submission" date="2025-08" db="UniProtKB">
        <authorList>
            <consortium name="Ensembl"/>
        </authorList>
    </citation>
    <scope>IDENTIFICATION</scope>
</reference>
<evidence type="ECO:0000256" key="1">
    <source>
        <dbReference type="ARBA" id="ARBA00004123"/>
    </source>
</evidence>
<feature type="region of interest" description="Disordered" evidence="7">
    <location>
        <begin position="481"/>
        <end position="539"/>
    </location>
</feature>
<keyword evidence="3 6" id="KW-0863">Zinc-finger</keyword>
<feature type="region of interest" description="Disordered" evidence="7">
    <location>
        <begin position="369"/>
        <end position="427"/>
    </location>
</feature>
<sequence>MEKTAPDTAKKTSTATVSKECLETDLDKDMDDSDLLVHSCEFCGTSFESRRGLSSHARYHLRQLGVAVSDSSGAPIDLLCQLMKERGGTLPKLEKQVSPVKKYKTKSPNLKKNAGPKLKIKISNLVKKKYALSSSSSIAVKGSAASGRSSSPFAVGKPHKASSKKIVLSTPSSASSLHKDVEYRLSECSPSTSLSLASTKPLWAPQETDAPLNLETMLNSSVRDDVHVCELCGAWYETRKGLSSHARAHLRQFGVNLDSKGAPIDMLHKYIQSEDFKEKASAGQLEGSDFEVYASPSSTPSISKNPPLAPLSFKGLTSIRRTHPPIKKKTTSQDISGNLPFSDKVEFKSPPSAKKQKISLDFSGNMPLSGQVELKAPTSKKKKKISPDVSGVSPLSGNAEFVSPPPNKKKKISTDVSEELPFSEKTELKSPPSVKKISLDVSASLPLGKKAEFKSLSRGENLNVFIFYFYFLLRTSTPYSSSNSESVRLGSHKTSSAARDTAGQLQVSQFSKATREGKAGMSHSSLSHKKRSSSYELSSNSLIQIPTARSELNVRSPRGCERRPPKHLSHSESVSGETEPSKPSRAGNIPSLVPRPPETSLVKLVGKVYSLKCRFCEEVFRGPLSVQEDWVMHLQQHILKLKTDSASSPSLQPPLSHSEAPLLINPQTV</sequence>
<evidence type="ECO:0000256" key="3">
    <source>
        <dbReference type="ARBA" id="ARBA00022771"/>
    </source>
</evidence>
<dbReference type="PANTHER" id="PTHR24396">
    <property type="entry name" value="ZINC FINGER PROTEIN"/>
    <property type="match status" value="1"/>
</dbReference>
<dbReference type="PROSITE" id="PS50157">
    <property type="entry name" value="ZINC_FINGER_C2H2_2"/>
    <property type="match status" value="2"/>
</dbReference>
<dbReference type="Proteomes" id="UP000694700">
    <property type="component" value="Unplaced"/>
</dbReference>
<dbReference type="InterPro" id="IPR055125">
    <property type="entry name" value="Wiz_C_Znf"/>
</dbReference>
<evidence type="ECO:0000256" key="6">
    <source>
        <dbReference type="PROSITE-ProRule" id="PRU00042"/>
    </source>
</evidence>
<evidence type="ECO:0000256" key="5">
    <source>
        <dbReference type="ARBA" id="ARBA00023242"/>
    </source>
</evidence>
<dbReference type="SMART" id="SM00355">
    <property type="entry name" value="ZnF_C2H2"/>
    <property type="match status" value="3"/>
</dbReference>
<protein>
    <recommendedName>
        <fullName evidence="8">C2H2-type domain-containing protein</fullName>
    </recommendedName>
</protein>
<evidence type="ECO:0000256" key="4">
    <source>
        <dbReference type="ARBA" id="ARBA00022833"/>
    </source>
</evidence>
<dbReference type="Pfam" id="PF23015">
    <property type="entry name" value="zf-WIZ"/>
    <property type="match status" value="1"/>
</dbReference>
<dbReference type="InterPro" id="IPR051643">
    <property type="entry name" value="Transcr_Reg_ZincFinger"/>
</dbReference>
<keyword evidence="4" id="KW-0862">Zinc</keyword>
<evidence type="ECO:0000256" key="2">
    <source>
        <dbReference type="ARBA" id="ARBA00022723"/>
    </source>
</evidence>
<feature type="domain" description="C2H2-type" evidence="8">
    <location>
        <begin position="38"/>
        <end position="60"/>
    </location>
</feature>
<feature type="compositionally biased region" description="Basic residues" evidence="7">
    <location>
        <begin position="320"/>
        <end position="330"/>
    </location>
</feature>
<dbReference type="AlphaFoldDB" id="A0A8C1ZRM4"/>
<dbReference type="Ensembl" id="ENSCCRT00015097374.1">
    <property type="protein sequence ID" value="ENSCCRP00015094317.1"/>
    <property type="gene ID" value="ENSCCRG00015038025.1"/>
</dbReference>
<comment type="subcellular location">
    <subcellularLocation>
        <location evidence="1">Nucleus</location>
    </subcellularLocation>
</comment>
<dbReference type="InterPro" id="IPR036236">
    <property type="entry name" value="Znf_C2H2_sf"/>
</dbReference>
<name>A0A8C1ZRM4_CYPCA</name>
<feature type="region of interest" description="Disordered" evidence="7">
    <location>
        <begin position="645"/>
        <end position="669"/>
    </location>
</feature>
<evidence type="ECO:0000259" key="8">
    <source>
        <dbReference type="PROSITE" id="PS50157"/>
    </source>
</evidence>
<dbReference type="GO" id="GO:0000978">
    <property type="term" value="F:RNA polymerase II cis-regulatory region sequence-specific DNA binding"/>
    <property type="evidence" value="ECO:0007669"/>
    <property type="project" value="TreeGrafter"/>
</dbReference>
<feature type="region of interest" description="Disordered" evidence="7">
    <location>
        <begin position="319"/>
        <end position="353"/>
    </location>
</feature>
<feature type="compositionally biased region" description="Low complexity" evidence="7">
    <location>
        <begin position="645"/>
        <end position="658"/>
    </location>
</feature>
<evidence type="ECO:0000313" key="9">
    <source>
        <dbReference type="Ensembl" id="ENSCCRP00015094317.1"/>
    </source>
</evidence>
<dbReference type="SUPFAM" id="SSF57667">
    <property type="entry name" value="beta-beta-alpha zinc fingers"/>
    <property type="match status" value="1"/>
</dbReference>
<evidence type="ECO:0000313" key="10">
    <source>
        <dbReference type="Proteomes" id="UP000694700"/>
    </source>
</evidence>
<feature type="compositionally biased region" description="Polar residues" evidence="7">
    <location>
        <begin position="492"/>
        <end position="512"/>
    </location>
</feature>